<dbReference type="Pfam" id="PF16940">
    <property type="entry name" value="Tic110"/>
    <property type="match status" value="1"/>
</dbReference>
<keyword evidence="3" id="KW-1185">Reference proteome</keyword>
<dbReference type="EMBL" id="JBGMDY010000006">
    <property type="protein sequence ID" value="KAL2330549.1"/>
    <property type="molecule type" value="Genomic_DNA"/>
</dbReference>
<dbReference type="AlphaFoldDB" id="A0ABD1M440"/>
<gene>
    <name evidence="2" type="ORF">Fmac_018130</name>
</gene>
<evidence type="ECO:0000313" key="2">
    <source>
        <dbReference type="EMBL" id="KAL2330549.1"/>
    </source>
</evidence>
<dbReference type="Proteomes" id="UP001603857">
    <property type="component" value="Unassembled WGS sequence"/>
</dbReference>
<organism evidence="2 3">
    <name type="scientific">Flemingia macrophylla</name>
    <dbReference type="NCBI Taxonomy" id="520843"/>
    <lineage>
        <taxon>Eukaryota</taxon>
        <taxon>Viridiplantae</taxon>
        <taxon>Streptophyta</taxon>
        <taxon>Embryophyta</taxon>
        <taxon>Tracheophyta</taxon>
        <taxon>Spermatophyta</taxon>
        <taxon>Magnoliopsida</taxon>
        <taxon>eudicotyledons</taxon>
        <taxon>Gunneridae</taxon>
        <taxon>Pentapetalae</taxon>
        <taxon>rosids</taxon>
        <taxon>fabids</taxon>
        <taxon>Fabales</taxon>
        <taxon>Fabaceae</taxon>
        <taxon>Papilionoideae</taxon>
        <taxon>50 kb inversion clade</taxon>
        <taxon>NPAAA clade</taxon>
        <taxon>indigoferoid/millettioid clade</taxon>
        <taxon>Phaseoleae</taxon>
        <taxon>Flemingia</taxon>
    </lineage>
</organism>
<proteinExistence type="predicted"/>
<reference evidence="2 3" key="1">
    <citation type="submission" date="2024-08" db="EMBL/GenBank/DDBJ databases">
        <title>Insights into the chromosomal genome structure of Flemingia macrophylla.</title>
        <authorList>
            <person name="Ding Y."/>
            <person name="Zhao Y."/>
            <person name="Bi W."/>
            <person name="Wu M."/>
            <person name="Zhao G."/>
            <person name="Gong Y."/>
            <person name="Li W."/>
            <person name="Zhang P."/>
        </authorList>
    </citation>
    <scope>NUCLEOTIDE SEQUENCE [LARGE SCALE GENOMIC DNA]</scope>
    <source>
        <strain evidence="2">DYQJB</strain>
        <tissue evidence="2">Leaf</tissue>
    </source>
</reference>
<evidence type="ECO:0000256" key="1">
    <source>
        <dbReference type="SAM" id="MobiDB-lite"/>
    </source>
</evidence>
<dbReference type="PANTHER" id="PTHR34935:SF3">
    <property type="entry name" value="PROTEIN TIC110, CHLOROPLASTIC"/>
    <property type="match status" value="1"/>
</dbReference>
<comment type="caution">
    <text evidence="2">The sequence shown here is derived from an EMBL/GenBank/DDBJ whole genome shotgun (WGS) entry which is preliminary data.</text>
</comment>
<accession>A0ABD1M440</accession>
<dbReference type="InterPro" id="IPR031610">
    <property type="entry name" value="TIC110"/>
</dbReference>
<evidence type="ECO:0000313" key="3">
    <source>
        <dbReference type="Proteomes" id="UP001603857"/>
    </source>
</evidence>
<feature type="region of interest" description="Disordered" evidence="1">
    <location>
        <begin position="126"/>
        <end position="149"/>
    </location>
</feature>
<protein>
    <submittedName>
        <fullName evidence="2">Uncharacterized protein</fullName>
    </submittedName>
</protein>
<dbReference type="PANTHER" id="PTHR34935">
    <property type="entry name" value="PROTEIN TIC110, CHLOROPLASTIC"/>
    <property type="match status" value="1"/>
</dbReference>
<sequence>MFQFKNIKEQFFLYLVALNQLRNIFRLGKQEAESISLNKCVVNGEINDEDDTALLRLCVMLSIPQPIVEAAYSDICDSFFEKDITVYFLHLNANTSKPLEGKELIPSKVENSNNESSNVQVYSNREATLDDSEDEIQIDQPPSTNSKRKEVFLPDEPIIPELSQKNAIETVEKLEHDMIDIQMLAFEKGC</sequence>
<name>A0ABD1M440_9FABA</name>